<organism evidence="2 3">
    <name type="scientific">Pseudenterobacter timonensis</name>
    <dbReference type="NCBI Taxonomy" id="1755099"/>
    <lineage>
        <taxon>Bacteria</taxon>
        <taxon>Pseudomonadati</taxon>
        <taxon>Pseudomonadota</taxon>
        <taxon>Gammaproteobacteria</taxon>
        <taxon>Enterobacterales</taxon>
        <taxon>Enterobacteriaceae</taxon>
        <taxon>Pseudenterobacter</taxon>
    </lineage>
</organism>
<name>A0AAE4DLQ2_9ENTR</name>
<dbReference type="Gene3D" id="3.30.1370.110">
    <property type="match status" value="1"/>
</dbReference>
<dbReference type="InterPro" id="IPR036063">
    <property type="entry name" value="Smr_dom_sf"/>
</dbReference>
<keyword evidence="2" id="KW-0255">Endonuclease</keyword>
<dbReference type="InterPro" id="IPR047688">
    <property type="entry name" value="Endonuc_SmrA"/>
</dbReference>
<feature type="domain" description="Smr" evidence="1">
    <location>
        <begin position="88"/>
        <end position="169"/>
    </location>
</feature>
<comment type="caution">
    <text evidence="2">The sequence shown here is derived from an EMBL/GenBank/DDBJ whole genome shotgun (WGS) entry which is preliminary data.</text>
</comment>
<proteinExistence type="predicted"/>
<sequence>MNPDDKSLFLDAMEDVQPLKRCTDIHWQPNRNQRARRTIDTAQLDNFLTTGFLDVLPLAEPLFFQRTGVQRGVIEKLRSGKYPRQASLNLLRQPVEQCRQMLFSFIKQAQKEGMRNLIIIHGKGREAQSHPNIVRSYLARWLTEFDEVQAFCAALPHHGGSGACYVALRKSNEARLENWERHARRSR</sequence>
<dbReference type="EMBL" id="JAQGEC010000004">
    <property type="protein sequence ID" value="MDR9889801.1"/>
    <property type="molecule type" value="Genomic_DNA"/>
</dbReference>
<evidence type="ECO:0000313" key="3">
    <source>
        <dbReference type="Proteomes" id="UP001248822"/>
    </source>
</evidence>
<dbReference type="InterPro" id="IPR002625">
    <property type="entry name" value="Smr_dom"/>
</dbReference>
<dbReference type="PANTHER" id="PTHR35562">
    <property type="entry name" value="DNA ENDONUCLEASE SMRA-RELATED"/>
    <property type="match status" value="1"/>
</dbReference>
<dbReference type="RefSeq" id="WP_310825298.1">
    <property type="nucleotide sequence ID" value="NZ_JAQGEC010000004.1"/>
</dbReference>
<dbReference type="Pfam" id="PF01713">
    <property type="entry name" value="Smr"/>
    <property type="match status" value="1"/>
</dbReference>
<keyword evidence="2" id="KW-0540">Nuclease</keyword>
<evidence type="ECO:0000313" key="2">
    <source>
        <dbReference type="EMBL" id="MDR9889801.1"/>
    </source>
</evidence>
<accession>A0AAE4DLQ2</accession>
<keyword evidence="2" id="KW-0378">Hydrolase</keyword>
<reference evidence="2" key="1">
    <citation type="submission" date="2022-12" db="EMBL/GenBank/DDBJ databases">
        <title>NDM-1 containing novel ST 2018 Pseudenterobacter timonensis.</title>
        <authorList>
            <person name="Halder G."/>
            <person name="Mandal S."/>
            <person name="Dutta S."/>
        </authorList>
    </citation>
    <scope>NUCLEOTIDE SEQUENCE</scope>
    <source>
        <strain evidence="2">CNCI147</strain>
    </source>
</reference>
<dbReference type="SUPFAM" id="SSF160443">
    <property type="entry name" value="SMR domain-like"/>
    <property type="match status" value="1"/>
</dbReference>
<evidence type="ECO:0000259" key="1">
    <source>
        <dbReference type="PROSITE" id="PS50828"/>
    </source>
</evidence>
<dbReference type="AlphaFoldDB" id="A0AAE4DLQ2"/>
<dbReference type="NCBIfam" id="NF033154">
    <property type="entry name" value="endonuc_SmrA"/>
    <property type="match status" value="1"/>
</dbReference>
<protein>
    <submittedName>
        <fullName evidence="2">DNA endonuclease SmrA</fullName>
    </submittedName>
</protein>
<dbReference type="Proteomes" id="UP001248822">
    <property type="component" value="Unassembled WGS sequence"/>
</dbReference>
<dbReference type="GO" id="GO:0004520">
    <property type="term" value="F:DNA endonuclease activity"/>
    <property type="evidence" value="ECO:0007669"/>
    <property type="project" value="TreeGrafter"/>
</dbReference>
<dbReference type="PANTHER" id="PTHR35562:SF2">
    <property type="entry name" value="DNA ENDONUCLEASE SMRA-RELATED"/>
    <property type="match status" value="1"/>
</dbReference>
<dbReference type="SMART" id="SM00463">
    <property type="entry name" value="SMR"/>
    <property type="match status" value="1"/>
</dbReference>
<dbReference type="PROSITE" id="PS50828">
    <property type="entry name" value="SMR"/>
    <property type="match status" value="1"/>
</dbReference>
<gene>
    <name evidence="2" type="primary">smrA</name>
    <name evidence="2" type="ORF">O7047_06075</name>
</gene>